<keyword evidence="1" id="KW-0808">Transferase</keyword>
<evidence type="ECO:0000259" key="3">
    <source>
        <dbReference type="PROSITE" id="PS51186"/>
    </source>
</evidence>
<dbReference type="InterPro" id="IPR050832">
    <property type="entry name" value="Bact_Acetyltransf"/>
</dbReference>
<keyword evidence="5" id="KW-1185">Reference proteome</keyword>
<name>A0ABY6MJ94_9BACT</name>
<dbReference type="Pfam" id="PF00583">
    <property type="entry name" value="Acetyltransf_1"/>
    <property type="match status" value="1"/>
</dbReference>
<dbReference type="Gene3D" id="3.40.630.30">
    <property type="match status" value="1"/>
</dbReference>
<dbReference type="InterPro" id="IPR000182">
    <property type="entry name" value="GNAT_dom"/>
</dbReference>
<dbReference type="CDD" id="cd04301">
    <property type="entry name" value="NAT_SF"/>
    <property type="match status" value="1"/>
</dbReference>
<organism evidence="4 5">
    <name type="scientific">Algoriphagus halophytocola</name>
    <dbReference type="NCBI Taxonomy" id="2991499"/>
    <lineage>
        <taxon>Bacteria</taxon>
        <taxon>Pseudomonadati</taxon>
        <taxon>Bacteroidota</taxon>
        <taxon>Cytophagia</taxon>
        <taxon>Cytophagales</taxon>
        <taxon>Cyclobacteriaceae</taxon>
        <taxon>Algoriphagus</taxon>
    </lineage>
</organism>
<accession>A0ABY6MJ94</accession>
<keyword evidence="2" id="KW-0012">Acyltransferase</keyword>
<evidence type="ECO:0000256" key="1">
    <source>
        <dbReference type="ARBA" id="ARBA00022679"/>
    </source>
</evidence>
<dbReference type="InterPro" id="IPR016181">
    <property type="entry name" value="Acyl_CoA_acyltransferase"/>
</dbReference>
<evidence type="ECO:0000313" key="4">
    <source>
        <dbReference type="EMBL" id="UZD22492.1"/>
    </source>
</evidence>
<evidence type="ECO:0000313" key="5">
    <source>
        <dbReference type="Proteomes" id="UP001163156"/>
    </source>
</evidence>
<dbReference type="PANTHER" id="PTHR43877">
    <property type="entry name" value="AMINOALKYLPHOSPHONATE N-ACETYLTRANSFERASE-RELATED-RELATED"/>
    <property type="match status" value="1"/>
</dbReference>
<protein>
    <submittedName>
        <fullName evidence="4">GNAT family N-acetyltransferase</fullName>
    </submittedName>
</protein>
<dbReference type="EMBL" id="CP110226">
    <property type="protein sequence ID" value="UZD22492.1"/>
    <property type="molecule type" value="Genomic_DNA"/>
</dbReference>
<gene>
    <name evidence="4" type="ORF">OM944_17775</name>
</gene>
<dbReference type="Proteomes" id="UP001163156">
    <property type="component" value="Chromosome"/>
</dbReference>
<dbReference type="PROSITE" id="PS51186">
    <property type="entry name" value="GNAT"/>
    <property type="match status" value="1"/>
</dbReference>
<reference evidence="4" key="1">
    <citation type="submission" date="2022-10" db="EMBL/GenBank/DDBJ databases">
        <title>Algoriphagus sp. a novel bacteria isolate from halophytes salicornia europaea.</title>
        <authorList>
            <person name="Peng Y."/>
            <person name="Jiang L."/>
            <person name="Lee J."/>
        </authorList>
    </citation>
    <scope>NUCLEOTIDE SEQUENCE</scope>
    <source>
        <strain evidence="4">TR-M5</strain>
    </source>
</reference>
<dbReference type="SUPFAM" id="SSF55729">
    <property type="entry name" value="Acyl-CoA N-acyltransferases (Nat)"/>
    <property type="match status" value="1"/>
</dbReference>
<feature type="domain" description="N-acetyltransferase" evidence="3">
    <location>
        <begin position="3"/>
        <end position="150"/>
    </location>
</feature>
<dbReference type="RefSeq" id="WP_264808994.1">
    <property type="nucleotide sequence ID" value="NZ_CP110226.1"/>
</dbReference>
<sequence>MITLIRTESSHPDFIKLVRLLDAYLAEKDGDEHEFYHQFNSIDSLQYVVICYEGEVAVACGAIKPFDESAMEVKRMFCLPEARGRDIASKVLNELEKWALELDFSACVLETGKRQVEAVRFYQKQGYIKTLNYGQYVGVENSLCFRKEMK</sequence>
<dbReference type="PANTHER" id="PTHR43877:SF2">
    <property type="entry name" value="AMINOALKYLPHOSPHONATE N-ACETYLTRANSFERASE-RELATED"/>
    <property type="match status" value="1"/>
</dbReference>
<evidence type="ECO:0000256" key="2">
    <source>
        <dbReference type="ARBA" id="ARBA00023315"/>
    </source>
</evidence>
<proteinExistence type="predicted"/>